<comment type="caution">
    <text evidence="1">The sequence shown here is derived from an EMBL/GenBank/DDBJ whole genome shotgun (WGS) entry which is preliminary data.</text>
</comment>
<evidence type="ECO:0000313" key="2">
    <source>
        <dbReference type="Proteomes" id="UP000619788"/>
    </source>
</evidence>
<sequence length="76" mass="8275">MSERNNPVPEPDPYAEVSATLREEFSAIHPAATVTRCIDAAHYGALEITGYAHPGLVERIARKHLEVLALVVSGHE</sequence>
<proteinExistence type="predicted"/>
<name>A0A8J3SIC1_9ACTN</name>
<gene>
    <name evidence="1" type="ORF">Psi01_37410</name>
</gene>
<reference evidence="1 2" key="1">
    <citation type="submission" date="2021-01" db="EMBL/GenBank/DDBJ databases">
        <title>Whole genome shotgun sequence of Planobispora siamensis NBRC 107568.</title>
        <authorList>
            <person name="Komaki H."/>
            <person name="Tamura T."/>
        </authorList>
    </citation>
    <scope>NUCLEOTIDE SEQUENCE [LARGE SCALE GENOMIC DNA]</scope>
    <source>
        <strain evidence="1 2">NBRC 107568</strain>
    </source>
</reference>
<protein>
    <submittedName>
        <fullName evidence="1">Uncharacterized protein</fullName>
    </submittedName>
</protein>
<organism evidence="1 2">
    <name type="scientific">Planobispora siamensis</name>
    <dbReference type="NCBI Taxonomy" id="936338"/>
    <lineage>
        <taxon>Bacteria</taxon>
        <taxon>Bacillati</taxon>
        <taxon>Actinomycetota</taxon>
        <taxon>Actinomycetes</taxon>
        <taxon>Streptosporangiales</taxon>
        <taxon>Streptosporangiaceae</taxon>
        <taxon>Planobispora</taxon>
    </lineage>
</organism>
<dbReference type="AlphaFoldDB" id="A0A8J3SIC1"/>
<evidence type="ECO:0000313" key="1">
    <source>
        <dbReference type="EMBL" id="GIH93111.1"/>
    </source>
</evidence>
<dbReference type="Proteomes" id="UP000619788">
    <property type="component" value="Unassembled WGS sequence"/>
</dbReference>
<keyword evidence="2" id="KW-1185">Reference proteome</keyword>
<accession>A0A8J3SIC1</accession>
<dbReference type="RefSeq" id="WP_204065283.1">
    <property type="nucleotide sequence ID" value="NZ_BOOJ01000030.1"/>
</dbReference>
<dbReference type="EMBL" id="BOOJ01000030">
    <property type="protein sequence ID" value="GIH93111.1"/>
    <property type="molecule type" value="Genomic_DNA"/>
</dbReference>